<keyword evidence="3" id="KW-1185">Reference proteome</keyword>
<proteinExistence type="predicted"/>
<evidence type="ECO:0000313" key="3">
    <source>
        <dbReference type="Proteomes" id="UP000762676"/>
    </source>
</evidence>
<dbReference type="PANTHER" id="PTHR23072">
    <property type="entry name" value="PHOSPHATIDYLINOSITOL GLYCAN-RELATED"/>
    <property type="match status" value="1"/>
</dbReference>
<dbReference type="Pfam" id="PF03184">
    <property type="entry name" value="DDE_1"/>
    <property type="match status" value="1"/>
</dbReference>
<dbReference type="InterPro" id="IPR004875">
    <property type="entry name" value="DDE_SF_endonuclease_dom"/>
</dbReference>
<keyword evidence="2" id="KW-0808">Transferase</keyword>
<protein>
    <submittedName>
        <fullName evidence="2">GPI ethanolamine phosphate transferase 2</fullName>
    </submittedName>
</protein>
<dbReference type="AlphaFoldDB" id="A0AAV4F7V9"/>
<dbReference type="InterPro" id="IPR039527">
    <property type="entry name" value="PIGG/GPI7"/>
</dbReference>
<sequence length="382" mass="43386">MKFFLLLRLTFVLFILGLFLKGFFPLKKTWDTSPENGFSFTPQRHSESDLEKSVSIKADGNVVRDKEEDESKNEKVNKFSLPKHVFPQGDQNLRIVLMIIDAFREDFAYGPFRFLPLTHGILSKGKGLKFTAETMPPTVTLPRIKAMVTGSTSSFADVVLNFGSSALEEDNIISRMKADQRKIVFYGDDTWLKLFPEHFERSDGTTSFFVSDYTEPLDQGVIQAVKLRYRKAQFRYMMTEMEADASKTGSELMKQVHILNAIHWIAEAWKEVNPSTITKCFHKAGFSPSNDLTADEEIDIAEELNTLSLTIVGVNFAELPTIDADINICDTEEVDWSKSATDLLINSSVKEDENSKEEDEAEREENCERITLQEAFSGFNKC</sequence>
<reference evidence="2 3" key="1">
    <citation type="journal article" date="2021" name="Elife">
        <title>Chloroplast acquisition without the gene transfer in kleptoplastic sea slugs, Plakobranchus ocellatus.</title>
        <authorList>
            <person name="Maeda T."/>
            <person name="Takahashi S."/>
            <person name="Yoshida T."/>
            <person name="Shimamura S."/>
            <person name="Takaki Y."/>
            <person name="Nagai Y."/>
            <person name="Toyoda A."/>
            <person name="Suzuki Y."/>
            <person name="Arimoto A."/>
            <person name="Ishii H."/>
            <person name="Satoh N."/>
            <person name="Nishiyama T."/>
            <person name="Hasebe M."/>
            <person name="Maruyama T."/>
            <person name="Minagawa J."/>
            <person name="Obokata J."/>
            <person name="Shigenobu S."/>
        </authorList>
    </citation>
    <scope>NUCLEOTIDE SEQUENCE [LARGE SCALE GENOMIC DNA]</scope>
</reference>
<dbReference type="GO" id="GO:0051267">
    <property type="term" value="F:CP2 mannose-ethanolamine phosphotransferase activity"/>
    <property type="evidence" value="ECO:0007669"/>
    <property type="project" value="TreeGrafter"/>
</dbReference>
<dbReference type="EMBL" id="BMAT01000557">
    <property type="protein sequence ID" value="GFR68420.1"/>
    <property type="molecule type" value="Genomic_DNA"/>
</dbReference>
<dbReference type="GO" id="GO:0003676">
    <property type="term" value="F:nucleic acid binding"/>
    <property type="evidence" value="ECO:0007669"/>
    <property type="project" value="InterPro"/>
</dbReference>
<gene>
    <name evidence="2" type="ORF">ElyMa_000277900</name>
</gene>
<organism evidence="2 3">
    <name type="scientific">Elysia marginata</name>
    <dbReference type="NCBI Taxonomy" id="1093978"/>
    <lineage>
        <taxon>Eukaryota</taxon>
        <taxon>Metazoa</taxon>
        <taxon>Spiralia</taxon>
        <taxon>Lophotrochozoa</taxon>
        <taxon>Mollusca</taxon>
        <taxon>Gastropoda</taxon>
        <taxon>Heterobranchia</taxon>
        <taxon>Euthyneura</taxon>
        <taxon>Panpulmonata</taxon>
        <taxon>Sacoglossa</taxon>
        <taxon>Placobranchoidea</taxon>
        <taxon>Plakobranchidae</taxon>
        <taxon>Elysia</taxon>
    </lineage>
</organism>
<dbReference type="GO" id="GO:0006506">
    <property type="term" value="P:GPI anchor biosynthetic process"/>
    <property type="evidence" value="ECO:0007669"/>
    <property type="project" value="InterPro"/>
</dbReference>
<evidence type="ECO:0000259" key="1">
    <source>
        <dbReference type="Pfam" id="PF03184"/>
    </source>
</evidence>
<dbReference type="SUPFAM" id="SSF53649">
    <property type="entry name" value="Alkaline phosphatase-like"/>
    <property type="match status" value="1"/>
</dbReference>
<dbReference type="PANTHER" id="PTHR23072:SF0">
    <property type="entry name" value="GPI ETHANOLAMINE PHOSPHATE TRANSFERASE 2"/>
    <property type="match status" value="1"/>
</dbReference>
<dbReference type="InterPro" id="IPR017850">
    <property type="entry name" value="Alkaline_phosphatase_core_sf"/>
</dbReference>
<dbReference type="Proteomes" id="UP000762676">
    <property type="component" value="Unassembled WGS sequence"/>
</dbReference>
<accession>A0AAV4F7V9</accession>
<comment type="caution">
    <text evidence="2">The sequence shown here is derived from an EMBL/GenBank/DDBJ whole genome shotgun (WGS) entry which is preliminary data.</text>
</comment>
<dbReference type="Gene3D" id="3.40.720.10">
    <property type="entry name" value="Alkaline Phosphatase, subunit A"/>
    <property type="match status" value="1"/>
</dbReference>
<dbReference type="GO" id="GO:0005789">
    <property type="term" value="C:endoplasmic reticulum membrane"/>
    <property type="evidence" value="ECO:0007669"/>
    <property type="project" value="TreeGrafter"/>
</dbReference>
<name>A0AAV4F7V9_9GAST</name>
<evidence type="ECO:0000313" key="2">
    <source>
        <dbReference type="EMBL" id="GFR68420.1"/>
    </source>
</evidence>
<feature type="domain" description="DDE-1" evidence="1">
    <location>
        <begin position="210"/>
        <end position="281"/>
    </location>
</feature>